<evidence type="ECO:0000313" key="3">
    <source>
        <dbReference type="Proteomes" id="UP000779574"/>
    </source>
</evidence>
<proteinExistence type="predicted"/>
<dbReference type="InterPro" id="IPR036890">
    <property type="entry name" value="HATPase_C_sf"/>
</dbReference>
<dbReference type="SUPFAM" id="SSF55874">
    <property type="entry name" value="ATPase domain of HSP90 chaperone/DNA topoisomerase II/histidine kinase"/>
    <property type="match status" value="1"/>
</dbReference>
<feature type="non-terminal residue" evidence="2">
    <location>
        <position position="151"/>
    </location>
</feature>
<feature type="transmembrane region" description="Helical" evidence="1">
    <location>
        <begin position="54"/>
        <end position="75"/>
    </location>
</feature>
<evidence type="ECO:0000313" key="2">
    <source>
        <dbReference type="EMBL" id="KAG9699666.1"/>
    </source>
</evidence>
<gene>
    <name evidence="2" type="ORF">KCU76_g1327</name>
</gene>
<organism evidence="2 3">
    <name type="scientific">Aureobasidium melanogenum</name>
    <name type="common">Aureobasidium pullulans var. melanogenum</name>
    <dbReference type="NCBI Taxonomy" id="46634"/>
    <lineage>
        <taxon>Eukaryota</taxon>
        <taxon>Fungi</taxon>
        <taxon>Dikarya</taxon>
        <taxon>Ascomycota</taxon>
        <taxon>Pezizomycotina</taxon>
        <taxon>Dothideomycetes</taxon>
        <taxon>Dothideomycetidae</taxon>
        <taxon>Dothideales</taxon>
        <taxon>Saccotheciaceae</taxon>
        <taxon>Aureobasidium</taxon>
    </lineage>
</organism>
<keyword evidence="1" id="KW-0812">Transmembrane</keyword>
<protein>
    <submittedName>
        <fullName evidence="2">Uncharacterized protein</fullName>
    </submittedName>
</protein>
<dbReference type="Gene3D" id="3.30.565.10">
    <property type="entry name" value="Histidine kinase-like ATPase, C-terminal domain"/>
    <property type="match status" value="1"/>
</dbReference>
<dbReference type="Proteomes" id="UP000779574">
    <property type="component" value="Unassembled WGS sequence"/>
</dbReference>
<reference evidence="2" key="1">
    <citation type="journal article" date="2021" name="J Fungi (Basel)">
        <title>Virulence traits and population genomics of the black yeast Aureobasidium melanogenum.</title>
        <authorList>
            <person name="Cernosa A."/>
            <person name="Sun X."/>
            <person name="Gostincar C."/>
            <person name="Fang C."/>
            <person name="Gunde-Cimerman N."/>
            <person name="Song Z."/>
        </authorList>
    </citation>
    <scope>NUCLEOTIDE SEQUENCE</scope>
    <source>
        <strain evidence="2">EXF-9911</strain>
    </source>
</reference>
<name>A0A9P8JFA4_AURME</name>
<accession>A0A9P8JFA4</accession>
<keyword evidence="1" id="KW-1133">Transmembrane helix</keyword>
<comment type="caution">
    <text evidence="2">The sequence shown here is derived from an EMBL/GenBank/DDBJ whole genome shotgun (WGS) entry which is preliminary data.</text>
</comment>
<keyword evidence="1" id="KW-0472">Membrane</keyword>
<reference evidence="2" key="2">
    <citation type="submission" date="2021-08" db="EMBL/GenBank/DDBJ databases">
        <authorList>
            <person name="Gostincar C."/>
            <person name="Sun X."/>
            <person name="Song Z."/>
            <person name="Gunde-Cimerman N."/>
        </authorList>
    </citation>
    <scope>NUCLEOTIDE SEQUENCE</scope>
    <source>
        <strain evidence="2">EXF-9911</strain>
    </source>
</reference>
<dbReference type="AlphaFoldDB" id="A0A9P8JFA4"/>
<dbReference type="EMBL" id="JAHFXF010000029">
    <property type="protein sequence ID" value="KAG9699666.1"/>
    <property type="molecule type" value="Genomic_DNA"/>
</dbReference>
<evidence type="ECO:0000256" key="1">
    <source>
        <dbReference type="SAM" id="Phobius"/>
    </source>
</evidence>
<sequence length="151" mass="16329">MSDNDRYSSSHTMSLDLRDVSSYGLRSSALYKLTDLAKLRVGSNKISTTGTGMVSYPILFCIHLCAFLVPTVYTIHEVDVNVQDRIGENAPIHDIASLVVELVGNSLDSDSNNTNINACPQGNQQVSVSNTGFGIASPSLRTTFSTTRRLA</sequence>